<evidence type="ECO:0000256" key="1">
    <source>
        <dbReference type="ARBA" id="ARBA00022737"/>
    </source>
</evidence>
<dbReference type="InterPro" id="IPR001763">
    <property type="entry name" value="Rhodanese-like_dom"/>
</dbReference>
<dbReference type="CDD" id="cd01449">
    <property type="entry name" value="TST_Repeat_2"/>
    <property type="match status" value="1"/>
</dbReference>
<dbReference type="PROSITE" id="PS00380">
    <property type="entry name" value="RHODANESE_1"/>
    <property type="match status" value="1"/>
</dbReference>
<organism evidence="3 4">
    <name type="scientific">Rhodopseudomonas palustris</name>
    <dbReference type="NCBI Taxonomy" id="1076"/>
    <lineage>
        <taxon>Bacteria</taxon>
        <taxon>Pseudomonadati</taxon>
        <taxon>Pseudomonadota</taxon>
        <taxon>Alphaproteobacteria</taxon>
        <taxon>Hyphomicrobiales</taxon>
        <taxon>Nitrobacteraceae</taxon>
        <taxon>Rhodopseudomonas</taxon>
    </lineage>
</organism>
<evidence type="ECO:0000313" key="4">
    <source>
        <dbReference type="Proteomes" id="UP000782519"/>
    </source>
</evidence>
<dbReference type="Pfam" id="PF00581">
    <property type="entry name" value="Rhodanese"/>
    <property type="match status" value="2"/>
</dbReference>
<dbReference type="GO" id="GO:0004792">
    <property type="term" value="F:thiosulfate-cyanide sulfurtransferase activity"/>
    <property type="evidence" value="ECO:0007669"/>
    <property type="project" value="InterPro"/>
</dbReference>
<reference evidence="3" key="1">
    <citation type="submission" date="2020-07" db="EMBL/GenBank/DDBJ databases">
        <title>Huge and variable diversity of episymbiotic CPR bacteria and DPANN archaea in groundwater ecosystems.</title>
        <authorList>
            <person name="He C.Y."/>
            <person name="Keren R."/>
            <person name="Whittaker M."/>
            <person name="Farag I.F."/>
            <person name="Doudna J."/>
            <person name="Cate J.H.D."/>
            <person name="Banfield J.F."/>
        </authorList>
    </citation>
    <scope>NUCLEOTIDE SEQUENCE</scope>
    <source>
        <strain evidence="3">NC_groundwater_1818_Pr3_B-0.1um_66_35</strain>
    </source>
</reference>
<dbReference type="EMBL" id="JACRJB010000045">
    <property type="protein sequence ID" value="MBI5130853.1"/>
    <property type="molecule type" value="Genomic_DNA"/>
</dbReference>
<protein>
    <submittedName>
        <fullName evidence="3">Sulfurtransferase</fullName>
    </submittedName>
</protein>
<accession>A0A933W317</accession>
<feature type="domain" description="Rhodanese" evidence="2">
    <location>
        <begin position="17"/>
        <end position="128"/>
    </location>
</feature>
<sequence>MTEKVLVTPAELSEMLASPTTVVIDTRNPEAYAAGHIPGAVNIHEIFTYLATSTPEGVKEMSEKFAAAFGAAGLSGEETAVIYEQSMNTGFGQSCRGYVLLKSLGYPKVKILHGGYAAWAAASLPSTTDVPTPVAKSFTVDPAAASILVDLESMKAAVADSGKVKLDTRDVDEWIGESSSPYGKDFCPRKGRIPGAVWIEWYRMMKPSPAGPMFKSSAEILAECASVGITPDTPVVLYCFKGARASNTLVALKEAGIKDVSLYFGSWNEWSRDPSLPIEEGAPYAAPSLMAAE</sequence>
<comment type="caution">
    <text evidence="3">The sequence shown here is derived from an EMBL/GenBank/DDBJ whole genome shotgun (WGS) entry which is preliminary data.</text>
</comment>
<gene>
    <name evidence="3" type="ORF">HZA66_15535</name>
</gene>
<dbReference type="InterPro" id="IPR051126">
    <property type="entry name" value="Thiosulfate_sulfurtransferase"/>
</dbReference>
<proteinExistence type="predicted"/>
<keyword evidence="1" id="KW-0677">Repeat</keyword>
<evidence type="ECO:0000259" key="2">
    <source>
        <dbReference type="PROSITE" id="PS50206"/>
    </source>
</evidence>
<dbReference type="SMART" id="SM00450">
    <property type="entry name" value="RHOD"/>
    <property type="match status" value="2"/>
</dbReference>
<dbReference type="InterPro" id="IPR036873">
    <property type="entry name" value="Rhodanese-like_dom_sf"/>
</dbReference>
<dbReference type="AlphaFoldDB" id="A0A933W317"/>
<dbReference type="SUPFAM" id="SSF52821">
    <property type="entry name" value="Rhodanese/Cell cycle control phosphatase"/>
    <property type="match status" value="2"/>
</dbReference>
<dbReference type="PANTHER" id="PTHR43855">
    <property type="entry name" value="THIOSULFATE SULFURTRANSFERASE"/>
    <property type="match status" value="1"/>
</dbReference>
<dbReference type="PANTHER" id="PTHR43855:SF1">
    <property type="entry name" value="THIOSULFATE SULFURTRANSFERASE"/>
    <property type="match status" value="1"/>
</dbReference>
<name>A0A933W317_RHOPL</name>
<dbReference type="Proteomes" id="UP000782519">
    <property type="component" value="Unassembled WGS sequence"/>
</dbReference>
<dbReference type="Gene3D" id="3.40.250.10">
    <property type="entry name" value="Rhodanese-like domain"/>
    <property type="match status" value="2"/>
</dbReference>
<evidence type="ECO:0000313" key="3">
    <source>
        <dbReference type="EMBL" id="MBI5130853.1"/>
    </source>
</evidence>
<dbReference type="PROSITE" id="PS50206">
    <property type="entry name" value="RHODANESE_3"/>
    <property type="match status" value="2"/>
</dbReference>
<feature type="domain" description="Rhodanese" evidence="2">
    <location>
        <begin position="159"/>
        <end position="279"/>
    </location>
</feature>
<dbReference type="InterPro" id="IPR001307">
    <property type="entry name" value="Thiosulphate_STrfase_CS"/>
</dbReference>